<dbReference type="GO" id="GO:0031177">
    <property type="term" value="F:phosphopantetheine binding"/>
    <property type="evidence" value="ECO:0007669"/>
    <property type="project" value="InterPro"/>
</dbReference>
<dbReference type="Gene3D" id="3.40.50.12780">
    <property type="entry name" value="N-terminal domain of ligase-like"/>
    <property type="match status" value="3"/>
</dbReference>
<evidence type="ECO:0000259" key="6">
    <source>
        <dbReference type="PROSITE" id="PS50075"/>
    </source>
</evidence>
<accession>A0A1L9PDU6</accession>
<dbReference type="InterPro" id="IPR042099">
    <property type="entry name" value="ANL_N_sf"/>
</dbReference>
<feature type="domain" description="Carrier" evidence="6">
    <location>
        <begin position="777"/>
        <end position="851"/>
    </location>
</feature>
<dbReference type="CDD" id="cd05918">
    <property type="entry name" value="A_NRPS_SidN3_like"/>
    <property type="match status" value="3"/>
</dbReference>
<dbReference type="Gene3D" id="1.10.1200.10">
    <property type="entry name" value="ACP-like"/>
    <property type="match status" value="3"/>
</dbReference>
<dbReference type="PANTHER" id="PTHR45527">
    <property type="entry name" value="NONRIBOSOMAL PEPTIDE SYNTHETASE"/>
    <property type="match status" value="1"/>
</dbReference>
<feature type="domain" description="Carrier" evidence="6">
    <location>
        <begin position="3370"/>
        <end position="3446"/>
    </location>
</feature>
<organism evidence="7 8">
    <name type="scientific">Aspergillus versicolor CBS 583.65</name>
    <dbReference type="NCBI Taxonomy" id="1036611"/>
    <lineage>
        <taxon>Eukaryota</taxon>
        <taxon>Fungi</taxon>
        <taxon>Dikarya</taxon>
        <taxon>Ascomycota</taxon>
        <taxon>Pezizomycotina</taxon>
        <taxon>Eurotiomycetes</taxon>
        <taxon>Eurotiomycetidae</taxon>
        <taxon>Eurotiales</taxon>
        <taxon>Aspergillaceae</taxon>
        <taxon>Aspergillus</taxon>
        <taxon>Aspergillus subgen. Nidulantes</taxon>
    </lineage>
</organism>
<dbReference type="GO" id="GO:0043041">
    <property type="term" value="P:amino acid activation for nonribosomal peptide biosynthetic process"/>
    <property type="evidence" value="ECO:0007669"/>
    <property type="project" value="TreeGrafter"/>
</dbReference>
<evidence type="ECO:0000256" key="1">
    <source>
        <dbReference type="ARBA" id="ARBA00022450"/>
    </source>
</evidence>
<dbReference type="Gene3D" id="3.30.300.30">
    <property type="match status" value="3"/>
</dbReference>
<evidence type="ECO:0000256" key="3">
    <source>
        <dbReference type="ARBA" id="ARBA00022598"/>
    </source>
</evidence>
<feature type="domain" description="Carrier" evidence="6">
    <location>
        <begin position="1854"/>
        <end position="1932"/>
    </location>
</feature>
<dbReference type="InterPro" id="IPR045851">
    <property type="entry name" value="AMP-bd_C_sf"/>
</dbReference>
<dbReference type="InterPro" id="IPR010071">
    <property type="entry name" value="AA_adenyl_dom"/>
</dbReference>
<dbReference type="CDD" id="cd19534">
    <property type="entry name" value="E_NRPS"/>
    <property type="match status" value="1"/>
</dbReference>
<keyword evidence="3" id="KW-0436">Ligase</keyword>
<evidence type="ECO:0000256" key="4">
    <source>
        <dbReference type="ARBA" id="ARBA00022737"/>
    </source>
</evidence>
<dbReference type="GO" id="GO:0016874">
    <property type="term" value="F:ligase activity"/>
    <property type="evidence" value="ECO:0007669"/>
    <property type="project" value="UniProtKB-KW"/>
</dbReference>
<reference evidence="8" key="1">
    <citation type="journal article" date="2017" name="Genome Biol.">
        <title>Comparative genomics reveals high biological diversity and specific adaptations in the industrially and medically important fungal genus Aspergillus.</title>
        <authorList>
            <person name="de Vries R.P."/>
            <person name="Riley R."/>
            <person name="Wiebenga A."/>
            <person name="Aguilar-Osorio G."/>
            <person name="Amillis S."/>
            <person name="Uchima C.A."/>
            <person name="Anderluh G."/>
            <person name="Asadollahi M."/>
            <person name="Askin M."/>
            <person name="Barry K."/>
            <person name="Battaglia E."/>
            <person name="Bayram O."/>
            <person name="Benocci T."/>
            <person name="Braus-Stromeyer S.A."/>
            <person name="Caldana C."/>
            <person name="Canovas D."/>
            <person name="Cerqueira G.C."/>
            <person name="Chen F."/>
            <person name="Chen W."/>
            <person name="Choi C."/>
            <person name="Clum A."/>
            <person name="Dos Santos R.A."/>
            <person name="Damasio A.R."/>
            <person name="Diallinas G."/>
            <person name="Emri T."/>
            <person name="Fekete E."/>
            <person name="Flipphi M."/>
            <person name="Freyberg S."/>
            <person name="Gallo A."/>
            <person name="Gournas C."/>
            <person name="Habgood R."/>
            <person name="Hainaut M."/>
            <person name="Harispe M.L."/>
            <person name="Henrissat B."/>
            <person name="Hilden K.S."/>
            <person name="Hope R."/>
            <person name="Hossain A."/>
            <person name="Karabika E."/>
            <person name="Karaffa L."/>
            <person name="Karanyi Z."/>
            <person name="Krasevec N."/>
            <person name="Kuo A."/>
            <person name="Kusch H."/>
            <person name="LaButti K."/>
            <person name="Lagendijk E.L."/>
            <person name="Lapidus A."/>
            <person name="Levasseur A."/>
            <person name="Lindquist E."/>
            <person name="Lipzen A."/>
            <person name="Logrieco A.F."/>
            <person name="MacCabe A."/>
            <person name="Maekelae M.R."/>
            <person name="Malavazi I."/>
            <person name="Melin P."/>
            <person name="Meyer V."/>
            <person name="Mielnichuk N."/>
            <person name="Miskei M."/>
            <person name="Molnar A.P."/>
            <person name="Mule G."/>
            <person name="Ngan C.Y."/>
            <person name="Orejas M."/>
            <person name="Orosz E."/>
            <person name="Ouedraogo J.P."/>
            <person name="Overkamp K.M."/>
            <person name="Park H.-S."/>
            <person name="Perrone G."/>
            <person name="Piumi F."/>
            <person name="Punt P.J."/>
            <person name="Ram A.F."/>
            <person name="Ramon A."/>
            <person name="Rauscher S."/>
            <person name="Record E."/>
            <person name="Riano-Pachon D.M."/>
            <person name="Robert V."/>
            <person name="Roehrig J."/>
            <person name="Ruller R."/>
            <person name="Salamov A."/>
            <person name="Salih N.S."/>
            <person name="Samson R.A."/>
            <person name="Sandor E."/>
            <person name="Sanguinetti M."/>
            <person name="Schuetze T."/>
            <person name="Sepcic K."/>
            <person name="Shelest E."/>
            <person name="Sherlock G."/>
            <person name="Sophianopoulou V."/>
            <person name="Squina F.M."/>
            <person name="Sun H."/>
            <person name="Susca A."/>
            <person name="Todd R.B."/>
            <person name="Tsang A."/>
            <person name="Unkles S.E."/>
            <person name="van de Wiele N."/>
            <person name="van Rossen-Uffink D."/>
            <person name="Oliveira J.V."/>
            <person name="Vesth T.C."/>
            <person name="Visser J."/>
            <person name="Yu J.-H."/>
            <person name="Zhou M."/>
            <person name="Andersen M.R."/>
            <person name="Archer D.B."/>
            <person name="Baker S.E."/>
            <person name="Benoit I."/>
            <person name="Brakhage A.A."/>
            <person name="Braus G.H."/>
            <person name="Fischer R."/>
            <person name="Frisvad J.C."/>
            <person name="Goldman G.H."/>
            <person name="Houbraken J."/>
            <person name="Oakley B."/>
            <person name="Pocsi I."/>
            <person name="Scazzocchio C."/>
            <person name="Seiboth B."/>
            <person name="vanKuyk P.A."/>
            <person name="Wortman J."/>
            <person name="Dyer P.S."/>
            <person name="Grigoriev I.V."/>
        </authorList>
    </citation>
    <scope>NUCLEOTIDE SEQUENCE [LARGE SCALE GENOMIC DNA]</scope>
    <source>
        <strain evidence="8">CBS 583.65</strain>
    </source>
</reference>
<dbReference type="FunFam" id="3.30.559.30:FF:000003">
    <property type="entry name" value="Nonribosomal peptide synthase SidD"/>
    <property type="match status" value="1"/>
</dbReference>
<dbReference type="InterPro" id="IPR036736">
    <property type="entry name" value="ACP-like_sf"/>
</dbReference>
<dbReference type="SUPFAM" id="SSF56801">
    <property type="entry name" value="Acetyl-CoA synthetase-like"/>
    <property type="match status" value="3"/>
</dbReference>
<dbReference type="PANTHER" id="PTHR45527:SF1">
    <property type="entry name" value="FATTY ACID SYNTHASE"/>
    <property type="match status" value="1"/>
</dbReference>
<dbReference type="InterPro" id="IPR001242">
    <property type="entry name" value="Condensation_dom"/>
</dbReference>
<dbReference type="GeneID" id="63724130"/>
<dbReference type="EMBL" id="KV878127">
    <property type="protein sequence ID" value="OJI99625.1"/>
    <property type="molecule type" value="Genomic_DNA"/>
</dbReference>
<dbReference type="RefSeq" id="XP_040665388.1">
    <property type="nucleotide sequence ID" value="XM_040808619.1"/>
</dbReference>
<dbReference type="PROSITE" id="PS00012">
    <property type="entry name" value="PHOSPHOPANTETHEINE"/>
    <property type="match status" value="1"/>
</dbReference>
<keyword evidence="8" id="KW-1185">Reference proteome</keyword>
<keyword evidence="4" id="KW-0677">Repeat</keyword>
<evidence type="ECO:0000313" key="7">
    <source>
        <dbReference type="EMBL" id="OJI99625.1"/>
    </source>
</evidence>
<dbReference type="VEuPathDB" id="FungiDB:ASPVEDRAFT_163728"/>
<evidence type="ECO:0000313" key="8">
    <source>
        <dbReference type="Proteomes" id="UP000184073"/>
    </source>
</evidence>
<dbReference type="SMART" id="SM00823">
    <property type="entry name" value="PKS_PP"/>
    <property type="match status" value="2"/>
</dbReference>
<keyword evidence="1" id="KW-0596">Phosphopantetheine</keyword>
<dbReference type="PROSITE" id="PS00455">
    <property type="entry name" value="AMP_BINDING"/>
    <property type="match status" value="3"/>
</dbReference>
<dbReference type="InterPro" id="IPR020806">
    <property type="entry name" value="PKS_PP-bd"/>
</dbReference>
<name>A0A1L9PDU6_ASPVE</name>
<dbReference type="FunFam" id="3.30.559.30:FF:000002">
    <property type="entry name" value="Nonribosomal peptide synthase Pes1"/>
    <property type="match status" value="1"/>
</dbReference>
<dbReference type="Gene3D" id="3.30.559.10">
    <property type="entry name" value="Chloramphenicol acetyltransferase-like domain"/>
    <property type="match status" value="4"/>
</dbReference>
<dbReference type="InterPro" id="IPR009081">
    <property type="entry name" value="PP-bd_ACP"/>
</dbReference>
<dbReference type="InterPro" id="IPR023213">
    <property type="entry name" value="CAT-like_dom_sf"/>
</dbReference>
<dbReference type="Proteomes" id="UP000184073">
    <property type="component" value="Unassembled WGS sequence"/>
</dbReference>
<dbReference type="FunFam" id="1.10.1200.10:FF:000005">
    <property type="entry name" value="Nonribosomal peptide synthetase 1"/>
    <property type="match status" value="1"/>
</dbReference>
<dbReference type="Pfam" id="PF00550">
    <property type="entry name" value="PP-binding"/>
    <property type="match status" value="3"/>
</dbReference>
<dbReference type="InterPro" id="IPR000873">
    <property type="entry name" value="AMP-dep_synth/lig_dom"/>
</dbReference>
<dbReference type="STRING" id="1036611.A0A1L9PDU6"/>
<dbReference type="SUPFAM" id="SSF47336">
    <property type="entry name" value="ACP-like"/>
    <property type="match status" value="3"/>
</dbReference>
<dbReference type="CDD" id="cd19542">
    <property type="entry name" value="CT_NRPS-like"/>
    <property type="match status" value="2"/>
</dbReference>
<dbReference type="PROSITE" id="PS50075">
    <property type="entry name" value="CARRIER"/>
    <property type="match status" value="3"/>
</dbReference>
<dbReference type="FunFam" id="3.30.300.30:FF:000015">
    <property type="entry name" value="Nonribosomal peptide synthase SidD"/>
    <property type="match status" value="3"/>
</dbReference>
<dbReference type="FunFam" id="3.40.50.980:FF:000001">
    <property type="entry name" value="Non-ribosomal peptide synthetase"/>
    <property type="match status" value="1"/>
</dbReference>
<proteinExistence type="inferred from homology"/>
<dbReference type="GO" id="GO:0044550">
    <property type="term" value="P:secondary metabolite biosynthetic process"/>
    <property type="evidence" value="ECO:0007669"/>
    <property type="project" value="TreeGrafter"/>
</dbReference>
<dbReference type="OrthoDB" id="416786at2759"/>
<comment type="similarity">
    <text evidence="5">Belongs to the NRP synthetase family.</text>
</comment>
<dbReference type="GO" id="GO:0005737">
    <property type="term" value="C:cytoplasm"/>
    <property type="evidence" value="ECO:0007669"/>
    <property type="project" value="TreeGrafter"/>
</dbReference>
<evidence type="ECO:0000256" key="2">
    <source>
        <dbReference type="ARBA" id="ARBA00022553"/>
    </source>
</evidence>
<sequence length="3894" mass="433227">MAIETEELNASHDQHPPCQFPCLGERQLEHDYSHEKLEIPMGILLQEACKRYHTTIELAVAAVWAITLTQFTAEDGAGFLIIHPVADDNVGKRSLVEYVHEAYSTSITGEMLIGELMKPSAWRQSPYIPGTHLFNTSVRIENAEMDNDFMESKQIKKPLQISLTLRNLGRAPTLSLRFNPQYLPRAFATVLASSLHQCSQEIMSHCHARVGEINLFSVMQQQIVSQWQRVPCVPNSFNFMFEAIFNHAKERPSAVAVDAWDGRWSYRELDAASSRLAGHLQGRGIRPGTFVPICFDKTCWAVVAMLAINKAGAAFVALDPSYPVERRERIIRKVGATLVLTTEQHVNLFTSSVDLDLLCVSAATIASSSGAAYMQPANNDTPAYVLFTSGSTGEPKGCEVSHKAFASLVNQTDALCLNPESRTLQFASYSFGMSIIEIFCTLVVGGTVCIPSADRRLNSLGPTMTSMRVNWAVLTPTVLASLRPNELPHLRFVLLGGEPMNESQVHQWTGKVDMRYGYGLTEWSGTLTVSDRITVGPSSQPTIGRPINAHAWLVNPTNPDQLVPIGAPGELIIKGPSLAHGYLYDPVRTEKSFLLGLSWLSEWNTQPGQLYRTGDIMRYREDGSLVYLYRKDNQIKIRGLRVELGDIESHLTELVEGAKRVPVVACRPQDSSDLQVLAALILLPQCDQLHPVPLVKGAEDFMCVQLPPGGVEELQHAQNSLRKRLPEYMIPQFLLPMVALPTTATGKINRRRIGTLLDQLTIQELKLAAGMQVGNRQPANENERLVQKLTCEILGITSASMEDNFFHLAGDSVSAMKLAGLARHHNFKLTVKDVFEAPVLTDLATRLVPMTESTVLRDPFGLLPNTLRSDIITETADQAQLNRGQITDAYPCSPLQEGLCALSMKDPSSYKARVVCRLRPDTNVKLFQAAWEQTFQANDILRTRFIASSKHGTIQAVVEEQFEWDQADDLGSYILAIEQEPMGLGKKLVRACLLKDHTCAEMGPTFVLTLHHGLCDRWSTRQLLEQIDQRVGAAREAISHERIAFWPFIKHISGINPHSAEYWIKQFEGIEAVTFPELPAPDFTPVANHAIDYAINLPTRVLREITIASHIRLAWAIIIASNTSLEDVVYGATVNGRGAQVNGIETLTGPTIATVPIRTRLEPGATVADNLANIQLQSIEMLPWEQAGLQNIQKYSPEAEVACSFQSHLTIQPAWGRHPTVFASCKEGAAVSGGFASYALNIECYLNDDESQMEAKVAFDARVIHSDRVHRLLEHLQVILTEVISRPQEKLSSISHISPSDMAWLVEQNKRVPERPRDLVHEVVRANSHKSPERPAVSSFDGELTFAELERHATQLASELVLQGVGPGMLLPVLFEKSRWVIVAMLAVLKVGCAIVPLDSSYAVERIRAICTQVESPLVLCSDQMVRTVEELQLNAVVVAATSNCFKRPTSEISLPTIEIDSNAAFYMIFTSGSTGAPKGLIINHGAFCASARSYIPELQLDNTSRVLQFCSFAFDICFLEIFATLLAGACICVPSEDQRTNDIHHAMRERKVSHAIITPSYARVIRAEEVPSLRTVMLAGEALLSSDVEYWAPRVRLLNGYGPAECSPLSAVQYNNGNPRLHPQDIGFPQGCVAWISDPRDYNILKPIGATGELIIEGPNVGLGYFKNSSETESAFIQPRWLQAHRGSSCRAYRTGDLVCYTHDGRLRYMGRMGQQVKLRGQRLDPSHVEHQLLQSFSGSAEVAVVVASPSDARDRPTLAGFVLLESEANPQRKDRLCGLPTEDFSHRASTARSNLHQTLPAYMVPALMIPVLFMPRTASGKLDRRALQREITQRKWTELSMYESLDENAPNRAPLDTEQKLQYVWATVLGLSTEDVRLNQSFFALGGDSITAMLVVAQARSRQVGLNIAVEDIFRHRTIENIVAHAAQGATKQRELVCHDSLDTPFDLTPIQRLFFDVNRNQGPNRFNHNLLVRLKQRISFDQLKFAIKTIVQAHPMLRARFVPGSGNGHWKQQIPTTVEGSFHCAWHFDRSIASVLAESHHSLSITLGPVFSGYLIETKEGQSILLVAHHLVVDLVSWTVVLNDLEQVLRGAQISGASSTSFQTWSKLLAEYQRGLQGESDLPPTDPLPWRGLENFWAFAIEDNTYGNSEDITAEIDQRTTDLLLGDTNKSFGTQPVELLHAAILFAFIQAFPDRPAPTIYSEGHGREPWDASIDLTRTVGWFTTMAPIMVKASSMTQFSDVVGQVKSARRRLHRNGLDTFTARQPSSPMEIVFNYGGRYAQQLVKDGSWFQVESFDSVGIFDRAPEVRRWAVVEINSIVQDGKLTFSFTHPRGRHQSGIITEWVSNLKKALERLATGFYSSNQVYTPMDFPLLNADDARLQSVVASVSKFKLPSRIENVYPCSPIQRGILLSQEKNPSHYHVAMVWEIHPASDEPPSLDRAKAAVEQVISCHPSLRTMFVKSVSEDSVYDQVVMSEPWSPIEEFIGQDKAMQSTRLTPECPSRFTIHSALNRVYLRLDITHALVDAHSLNIIQRDLRLAYDGQMGQTKGADYADFLAYLQTLDSEQDRLFWEKELEGAQPCLFPSLTDHKPRELDQNKSYTHELQHLEQLYSYCRSHQVTPANIFCLAWSLVLRAYVGSDDVCFGVLASGRELPFDGAADVVGPLINMLTFRRHLSSGSTVRELLQHIHTKYLAYLRHQTYSTADISRRKGEATQFNTAVSIQRIMPADNGSSSTTLNLAHREDPAEYAIAVNIDIEPTRIVMHLRYWLSALSGEQASLISSAFGHAVQQIITNDHLAPTELDLLSEQHQGLIHQWNNTLPAFDETHVHETIQQRVEATPDAVAVRWSKGMFTYRELSAISDRLCIHLTSHGVGSGSLVPLCFDKSPWTVVALLAVIKSHAGFALFDVTQPDSRLVSISNDLQSNIILCSRDQEARCKKLGKTVIVVGEGRNNWHAGTPNGKPKVADMSSRNPLFVVYTSGSTGKPKGAVIEHRSFCACAYHQIPIWGMTPSARMMQFASYAFDASVFEILFPLMIGATTCILTEVERRDYLEVTMKRLRVTHAFLTPSVARQISAPALRDLEVLVSGGEPLSHNDIAQWSGNVRFVQTYGPAECTVFSTNHPYLTTSCRPSDVGRPVGCVVWLVDHNNTERLAPVGGLGEILIEGPIVSRGYINNPAATDAAFIPPPGWLYALREDLDPTVRLYKTGDLARYYPDGRIDFHGRKDSQIKIRGQRIELGEVEFQVKACFQSARDIVVDVAYTGPQRTPGLFAFIWVDRDMSSLQLDATPIMAADEEFQAQAATASATVFERLPAYMVPSYFIPLATLPMNSSGKTDRKYLKSLLDDMSADQLNHYRPFGKKKTAQLPSTPGECLLHQIWASVLGLDTDLLGVDDNFFQIGGDSVAAMKVAAVARRQGLEISVADIFARPRLSDLAAAAQRTDNVERVGPTAFSLCPPDARDLLPALLHARNTLPPKTTIADILPVSAGQAFFLKRPTLHHFTFDVEGDVNVDRMQNACEAVYQCFDILRTIFIQWRGQLLQLILANRPAPFHHIVTDSDPVEANRELRDLDRISASLYDDQPPCSFILISHRDGTRHSLIFRLSHAQWDGLSLGELFSAFGDAYHGRILQPATSLTTVVYDRLMRDKSKSVSFWRKYLQGATMSALVPHASDKTDLKHGTTIWENTILNPAPHAPPGITMATVVKAAWALVIAEETGSRDIVFGQTVNGRSSALPNIERIFGCCLNFTPVRVRLADENGSISELLRYTQEQYQQTVAHDDMDIKTVIDECTEWGEETYLNSIVQHQNIPLHHMMPLEGLKTEFRLQGYFRPGREVVIFTEPAGDVLSVQFCANPNVICLEEAKRLHERLVELIVRLCEEGNQSVAVVLKR</sequence>
<dbReference type="CDD" id="cd19545">
    <property type="entry name" value="FUM14_C_NRPS-like"/>
    <property type="match status" value="1"/>
</dbReference>
<dbReference type="Pfam" id="PF00668">
    <property type="entry name" value="Condensation"/>
    <property type="match status" value="4"/>
</dbReference>
<gene>
    <name evidence="7" type="ORF">ASPVEDRAFT_163728</name>
</gene>
<evidence type="ECO:0000256" key="5">
    <source>
        <dbReference type="ARBA" id="ARBA00029454"/>
    </source>
</evidence>
<dbReference type="SUPFAM" id="SSF52777">
    <property type="entry name" value="CoA-dependent acyltransferases"/>
    <property type="match status" value="9"/>
</dbReference>
<protein>
    <recommendedName>
        <fullName evidence="6">Carrier domain-containing protein</fullName>
    </recommendedName>
</protein>
<dbReference type="InterPro" id="IPR006162">
    <property type="entry name" value="Ppantetheine_attach_site"/>
</dbReference>
<dbReference type="Pfam" id="PF00501">
    <property type="entry name" value="AMP-binding"/>
    <property type="match status" value="3"/>
</dbReference>
<dbReference type="NCBIfam" id="NF003417">
    <property type="entry name" value="PRK04813.1"/>
    <property type="match status" value="3"/>
</dbReference>
<dbReference type="InterPro" id="IPR020845">
    <property type="entry name" value="AMP-binding_CS"/>
</dbReference>
<dbReference type="NCBIfam" id="TIGR01733">
    <property type="entry name" value="AA-adenyl-dom"/>
    <property type="match status" value="3"/>
</dbReference>
<dbReference type="Gene3D" id="3.30.559.30">
    <property type="entry name" value="Nonribosomal peptide synthetase, condensation domain"/>
    <property type="match status" value="4"/>
</dbReference>
<keyword evidence="2" id="KW-0597">Phosphoprotein</keyword>